<keyword evidence="10" id="KW-1185">Reference proteome</keyword>
<evidence type="ECO:0000256" key="1">
    <source>
        <dbReference type="ARBA" id="ARBA00005531"/>
    </source>
</evidence>
<dbReference type="CDD" id="cd00831">
    <property type="entry name" value="CHS_like"/>
    <property type="match status" value="1"/>
</dbReference>
<reference evidence="9" key="2">
    <citation type="submission" date="2023-06" db="EMBL/GenBank/DDBJ databases">
        <authorList>
            <person name="Ma L."/>
            <person name="Liu K.-W."/>
            <person name="Li Z."/>
            <person name="Hsiao Y.-Y."/>
            <person name="Qi Y."/>
            <person name="Fu T."/>
            <person name="Tang G."/>
            <person name="Zhang D."/>
            <person name="Sun W.-H."/>
            <person name="Liu D.-K."/>
            <person name="Li Y."/>
            <person name="Chen G.-Z."/>
            <person name="Liu X.-D."/>
            <person name="Liao X.-Y."/>
            <person name="Jiang Y.-T."/>
            <person name="Yu X."/>
            <person name="Hao Y."/>
            <person name="Huang J."/>
            <person name="Zhao X.-W."/>
            <person name="Ke S."/>
            <person name="Chen Y.-Y."/>
            <person name="Wu W.-L."/>
            <person name="Hsu J.-L."/>
            <person name="Lin Y.-F."/>
            <person name="Huang M.-D."/>
            <person name="Li C.-Y."/>
            <person name="Huang L."/>
            <person name="Wang Z.-W."/>
            <person name="Zhao X."/>
            <person name="Zhong W.-Y."/>
            <person name="Peng D.-H."/>
            <person name="Ahmad S."/>
            <person name="Lan S."/>
            <person name="Zhang J.-S."/>
            <person name="Tsai W.-C."/>
            <person name="Van De Peer Y."/>
            <person name="Liu Z.-J."/>
        </authorList>
    </citation>
    <scope>NUCLEOTIDE SEQUENCE</scope>
    <source>
        <strain evidence="9">SCP</strain>
        <tissue evidence="9">Leaves</tissue>
    </source>
</reference>
<gene>
    <name evidence="9" type="ORF">QJS04_geneDACA005504</name>
</gene>
<keyword evidence="6" id="KW-0472">Membrane</keyword>
<comment type="caution">
    <text evidence="9">The sequence shown here is derived from an EMBL/GenBank/DDBJ whole genome shotgun (WGS) entry which is preliminary data.</text>
</comment>
<dbReference type="Gene3D" id="3.40.47.10">
    <property type="match status" value="1"/>
</dbReference>
<dbReference type="AlphaFoldDB" id="A0AAV9A6X6"/>
<keyword evidence="3 4" id="KW-0012">Acyltransferase</keyword>
<proteinExistence type="inferred from homology"/>
<feature type="active site" evidence="5">
    <location>
        <position position="400"/>
    </location>
</feature>
<accession>A0AAV9A6X6</accession>
<evidence type="ECO:0000256" key="3">
    <source>
        <dbReference type="ARBA" id="ARBA00023315"/>
    </source>
</evidence>
<keyword evidence="6" id="KW-0812">Transmembrane</keyword>
<comment type="pathway">
    <text evidence="4">Lipid metabolism; fatty acid biosynthesis.</text>
</comment>
<feature type="active site" evidence="5">
    <location>
        <position position="281"/>
    </location>
</feature>
<dbReference type="GO" id="GO:0006633">
    <property type="term" value="P:fatty acid biosynthetic process"/>
    <property type="evidence" value="ECO:0007669"/>
    <property type="project" value="InterPro"/>
</dbReference>
<feature type="active site" evidence="5">
    <location>
        <position position="371"/>
    </location>
</feature>
<dbReference type="InterPro" id="IPR012392">
    <property type="entry name" value="3-ktacl-CoA_syn"/>
</dbReference>
<feature type="domain" description="FAE" evidence="7">
    <location>
        <begin position="56"/>
        <end position="341"/>
    </location>
</feature>
<reference evidence="9" key="1">
    <citation type="journal article" date="2023" name="Nat. Commun.">
        <title>Diploid and tetraploid genomes of Acorus and the evolution of monocots.</title>
        <authorList>
            <person name="Ma L."/>
            <person name="Liu K.W."/>
            <person name="Li Z."/>
            <person name="Hsiao Y.Y."/>
            <person name="Qi Y."/>
            <person name="Fu T."/>
            <person name="Tang G.D."/>
            <person name="Zhang D."/>
            <person name="Sun W.H."/>
            <person name="Liu D.K."/>
            <person name="Li Y."/>
            <person name="Chen G.Z."/>
            <person name="Liu X.D."/>
            <person name="Liao X.Y."/>
            <person name="Jiang Y.T."/>
            <person name="Yu X."/>
            <person name="Hao Y."/>
            <person name="Huang J."/>
            <person name="Zhao X.W."/>
            <person name="Ke S."/>
            <person name="Chen Y.Y."/>
            <person name="Wu W.L."/>
            <person name="Hsu J.L."/>
            <person name="Lin Y.F."/>
            <person name="Huang M.D."/>
            <person name="Li C.Y."/>
            <person name="Huang L."/>
            <person name="Wang Z.W."/>
            <person name="Zhao X."/>
            <person name="Zhong W.Y."/>
            <person name="Peng D.H."/>
            <person name="Ahmad S."/>
            <person name="Lan S."/>
            <person name="Zhang J.S."/>
            <person name="Tsai W.C."/>
            <person name="Van de Peer Y."/>
            <person name="Liu Z.J."/>
        </authorList>
    </citation>
    <scope>NUCLEOTIDE SEQUENCE</scope>
    <source>
        <strain evidence="9">SCP</strain>
    </source>
</reference>
<dbReference type="EMBL" id="JAUJYN010000012">
    <property type="protein sequence ID" value="KAK1259904.1"/>
    <property type="molecule type" value="Genomic_DNA"/>
</dbReference>
<organism evidence="9 10">
    <name type="scientific">Acorus gramineus</name>
    <name type="common">Dwarf sweet flag</name>
    <dbReference type="NCBI Taxonomy" id="55184"/>
    <lineage>
        <taxon>Eukaryota</taxon>
        <taxon>Viridiplantae</taxon>
        <taxon>Streptophyta</taxon>
        <taxon>Embryophyta</taxon>
        <taxon>Tracheophyta</taxon>
        <taxon>Spermatophyta</taxon>
        <taxon>Magnoliopsida</taxon>
        <taxon>Liliopsida</taxon>
        <taxon>Acoraceae</taxon>
        <taxon>Acorus</taxon>
    </lineage>
</organism>
<evidence type="ECO:0000259" key="8">
    <source>
        <dbReference type="Pfam" id="PF08541"/>
    </source>
</evidence>
<dbReference type="Pfam" id="PF08392">
    <property type="entry name" value="FAE1_CUT1_RppA"/>
    <property type="match status" value="1"/>
</dbReference>
<dbReference type="InterPro" id="IPR013601">
    <property type="entry name" value="FAE1_typ3_polyketide_synth"/>
</dbReference>
<evidence type="ECO:0000256" key="4">
    <source>
        <dbReference type="PIRNR" id="PIRNR036417"/>
    </source>
</evidence>
<dbReference type="PANTHER" id="PTHR31561">
    <property type="entry name" value="3-KETOACYL-COA SYNTHASE"/>
    <property type="match status" value="1"/>
</dbReference>
<evidence type="ECO:0000313" key="10">
    <source>
        <dbReference type="Proteomes" id="UP001179952"/>
    </source>
</evidence>
<evidence type="ECO:0000256" key="2">
    <source>
        <dbReference type="ARBA" id="ARBA00022679"/>
    </source>
</evidence>
<evidence type="ECO:0000313" key="9">
    <source>
        <dbReference type="EMBL" id="KAK1259904.1"/>
    </source>
</evidence>
<dbReference type="GO" id="GO:0016020">
    <property type="term" value="C:membrane"/>
    <property type="evidence" value="ECO:0007669"/>
    <property type="project" value="InterPro"/>
</dbReference>
<dbReference type="GO" id="GO:0016747">
    <property type="term" value="F:acyltransferase activity, transferring groups other than amino-acyl groups"/>
    <property type="evidence" value="ECO:0007669"/>
    <property type="project" value="InterPro"/>
</dbReference>
<feature type="domain" description="Beta-ketoacyl-[acyl-carrier-protein] synthase III C-terminal" evidence="8">
    <location>
        <begin position="368"/>
        <end position="445"/>
    </location>
</feature>
<dbReference type="EC" id="2.3.1.-" evidence="4"/>
<name>A0AAV9A6X6_ACOGR</name>
<feature type="active site" evidence="5">
    <location>
        <position position="367"/>
    </location>
</feature>
<sequence length="471" mass="51489">MKLFHLSLATLLTLTLTLILALLTTTPTTITTTTTNHPLLLASLAFSALALLLLYRRSRPRPVLLIDYACYKPDFDRKCSSEACKYFISASRRFSPESESFMSDILAKSGVGDEVYAPPLVFQTDNTHAKLHSAFQEAEEGMFSAVDSLLDKTHIHPSMIDILIVACSVFAPSPSLSSLVVNKYKLNPDIKTYNLSGMGCSAATVSIDLAAKILRSAWKPTHALIVATENISLNWYFGDNRPMLVANCIFRVGAAAVLLSNDARRWRSKAKMELSLSLRTHHGADDAAHNSAVQMEDAHGNIGVSLSKDLVRVAGEGLRVHMRALAPLVLPLSEILRYACARAMSALARGGGRARHVVPDFMAGFEHACVHTGGKAVIAAIGRTMGLDEYVTEPARMALHRFGNTSSSLVFYQLAYFEVKGRVKAGDRLWMVAFGTGFKACSLVWIALRDSAPEADNPWNDCEHRYPVKGC</sequence>
<evidence type="ECO:0000259" key="7">
    <source>
        <dbReference type="Pfam" id="PF08392"/>
    </source>
</evidence>
<comment type="similarity">
    <text evidence="1 4">Belongs to the thiolase-like superfamily. Chalcone/stilbene synthases family.</text>
</comment>
<dbReference type="InterPro" id="IPR016039">
    <property type="entry name" value="Thiolase-like"/>
</dbReference>
<protein>
    <recommendedName>
        <fullName evidence="4">3-ketoacyl-CoA synthase</fullName>
        <ecNumber evidence="4">2.3.1.-</ecNumber>
    </recommendedName>
</protein>
<feature type="active site" evidence="5">
    <location>
        <position position="404"/>
    </location>
</feature>
<dbReference type="SUPFAM" id="SSF53901">
    <property type="entry name" value="Thiolase-like"/>
    <property type="match status" value="2"/>
</dbReference>
<dbReference type="Proteomes" id="UP001179952">
    <property type="component" value="Unassembled WGS sequence"/>
</dbReference>
<keyword evidence="6" id="KW-1133">Transmembrane helix</keyword>
<dbReference type="PIRSF" id="PIRSF036417">
    <property type="entry name" value="3-ktacl-CoA_syn"/>
    <property type="match status" value="1"/>
</dbReference>
<feature type="active site" evidence="5">
    <location>
        <position position="200"/>
    </location>
</feature>
<evidence type="ECO:0000256" key="6">
    <source>
        <dbReference type="SAM" id="Phobius"/>
    </source>
</evidence>
<feature type="transmembrane region" description="Helical" evidence="6">
    <location>
        <begin position="37"/>
        <end position="55"/>
    </location>
</feature>
<keyword evidence="2 4" id="KW-0808">Transferase</keyword>
<evidence type="ECO:0000256" key="5">
    <source>
        <dbReference type="PIRSR" id="PIRSR036417-1"/>
    </source>
</evidence>
<dbReference type="Pfam" id="PF08541">
    <property type="entry name" value="ACP_syn_III_C"/>
    <property type="match status" value="1"/>
</dbReference>
<dbReference type="InterPro" id="IPR013747">
    <property type="entry name" value="ACP_syn_III_C"/>
</dbReference>